<accession>A0A8H5ZLJ4</accession>
<gene>
    <name evidence="1" type="ORF">GGP41_010750</name>
</gene>
<protein>
    <submittedName>
        <fullName evidence="1">Uncharacterized protein</fullName>
    </submittedName>
</protein>
<comment type="caution">
    <text evidence="1">The sequence shown here is derived from an EMBL/GenBank/DDBJ whole genome shotgun (WGS) entry which is preliminary data.</text>
</comment>
<dbReference type="AlphaFoldDB" id="A0A8H5ZLJ4"/>
<organism evidence="1 2">
    <name type="scientific">Cochliobolus sativus</name>
    <name type="common">Common root rot and spot blotch fungus</name>
    <name type="synonym">Bipolaris sorokiniana</name>
    <dbReference type="NCBI Taxonomy" id="45130"/>
    <lineage>
        <taxon>Eukaryota</taxon>
        <taxon>Fungi</taxon>
        <taxon>Dikarya</taxon>
        <taxon>Ascomycota</taxon>
        <taxon>Pezizomycotina</taxon>
        <taxon>Dothideomycetes</taxon>
        <taxon>Pleosporomycetidae</taxon>
        <taxon>Pleosporales</taxon>
        <taxon>Pleosporineae</taxon>
        <taxon>Pleosporaceae</taxon>
        <taxon>Bipolaris</taxon>
    </lineage>
</organism>
<sequence>MLAKMMFQPRAVVKLQSLATCHSEAYGSAWDIKQALIRIDTYRPCTKGYQKSTELAIGSVSLYTYLSRIQIGSDLTMSG</sequence>
<evidence type="ECO:0000313" key="1">
    <source>
        <dbReference type="EMBL" id="KAF5851094.1"/>
    </source>
</evidence>
<dbReference type="EMBL" id="WNKQ01000006">
    <property type="protein sequence ID" value="KAF5851094.1"/>
    <property type="molecule type" value="Genomic_DNA"/>
</dbReference>
<proteinExistence type="predicted"/>
<dbReference type="Proteomes" id="UP000624244">
    <property type="component" value="Unassembled WGS sequence"/>
</dbReference>
<evidence type="ECO:0000313" key="2">
    <source>
        <dbReference type="Proteomes" id="UP000624244"/>
    </source>
</evidence>
<reference evidence="1" key="1">
    <citation type="submission" date="2019-11" db="EMBL/GenBank/DDBJ databases">
        <title>Bipolaris sorokiniana Genome sequencing.</title>
        <authorList>
            <person name="Wang H."/>
        </authorList>
    </citation>
    <scope>NUCLEOTIDE SEQUENCE</scope>
</reference>
<name>A0A8H5ZLJ4_COCSA</name>